<protein>
    <submittedName>
        <fullName evidence="3">Uncharacterized protein</fullName>
    </submittedName>
</protein>
<reference evidence="3 4" key="1">
    <citation type="submission" date="2008-10" db="EMBL/GenBank/DDBJ databases">
        <title>Draft genome sequence of Collinsella stercoris (DSM 13279).</title>
        <authorList>
            <person name="Sudarsanam P."/>
            <person name="Ley R."/>
            <person name="Guruge J."/>
            <person name="Turnbaugh P.J."/>
            <person name="Mahowald M."/>
            <person name="Liep D."/>
            <person name="Gordon J."/>
        </authorList>
    </citation>
    <scope>NUCLEOTIDE SEQUENCE [LARGE SCALE GENOMIC DNA]</scope>
    <source>
        <strain evidence="3 4">DSM 13279</strain>
    </source>
</reference>
<evidence type="ECO:0000313" key="3">
    <source>
        <dbReference type="EMBL" id="EEA90767.1"/>
    </source>
</evidence>
<keyword evidence="2" id="KW-0472">Membrane</keyword>
<keyword evidence="4" id="KW-1185">Reference proteome</keyword>
<evidence type="ECO:0000256" key="1">
    <source>
        <dbReference type="SAM" id="MobiDB-lite"/>
    </source>
</evidence>
<keyword evidence="2" id="KW-0812">Transmembrane</keyword>
<evidence type="ECO:0000256" key="2">
    <source>
        <dbReference type="SAM" id="Phobius"/>
    </source>
</evidence>
<dbReference type="STRING" id="445975.COLSTE_01052"/>
<keyword evidence="2" id="KW-1133">Transmembrane helix</keyword>
<dbReference type="AlphaFoldDB" id="B6GAF3"/>
<comment type="caution">
    <text evidence="3">The sequence shown here is derived from an EMBL/GenBank/DDBJ whole genome shotgun (WGS) entry which is preliminary data.</text>
</comment>
<evidence type="ECO:0000313" key="4">
    <source>
        <dbReference type="Proteomes" id="UP000003560"/>
    </source>
</evidence>
<feature type="transmembrane region" description="Helical" evidence="2">
    <location>
        <begin position="81"/>
        <end position="105"/>
    </location>
</feature>
<gene>
    <name evidence="3" type="ORF">COLSTE_01052</name>
</gene>
<feature type="region of interest" description="Disordered" evidence="1">
    <location>
        <begin position="20"/>
        <end position="65"/>
    </location>
</feature>
<name>B6GAF3_9ACTN</name>
<feature type="compositionally biased region" description="Low complexity" evidence="1">
    <location>
        <begin position="50"/>
        <end position="61"/>
    </location>
</feature>
<proteinExistence type="predicted"/>
<reference evidence="3 4" key="2">
    <citation type="submission" date="2008-10" db="EMBL/GenBank/DDBJ databases">
        <authorList>
            <person name="Fulton L."/>
            <person name="Clifton S."/>
            <person name="Fulton B."/>
            <person name="Xu J."/>
            <person name="Minx P."/>
            <person name="Pepin K.H."/>
            <person name="Johnson M."/>
            <person name="Thiruvilangam P."/>
            <person name="Bhonagiri V."/>
            <person name="Nash W.E."/>
            <person name="Mardis E.R."/>
            <person name="Wilson R.K."/>
        </authorList>
    </citation>
    <scope>NUCLEOTIDE SEQUENCE [LARGE SCALE GENOMIC DNA]</scope>
    <source>
        <strain evidence="3 4">DSM 13279</strain>
    </source>
</reference>
<dbReference type="Proteomes" id="UP000003560">
    <property type="component" value="Unassembled WGS sequence"/>
</dbReference>
<dbReference type="EMBL" id="ABXJ01000059">
    <property type="protein sequence ID" value="EEA90767.1"/>
    <property type="molecule type" value="Genomic_DNA"/>
</dbReference>
<accession>B6GAF3</accession>
<organism evidence="3 4">
    <name type="scientific">Collinsella stercoris DSM 13279</name>
    <dbReference type="NCBI Taxonomy" id="445975"/>
    <lineage>
        <taxon>Bacteria</taxon>
        <taxon>Bacillati</taxon>
        <taxon>Actinomycetota</taxon>
        <taxon>Coriobacteriia</taxon>
        <taxon>Coriobacteriales</taxon>
        <taxon>Coriobacteriaceae</taxon>
        <taxon>Collinsella</taxon>
    </lineage>
</organism>
<sequence length="141" mass="15802">MFSLKEDVCMDLFLRRDPNTFAGHPDAEPRPPRPDSSREERRSAREVKNAPEAAPVPLEEAYGPERKYDTRRARRRAVLGVVRAVLLVLAVPLMMAVVFVVSYALTCILDGATPEELIEALAMLYEQARELFTRALSAAFA</sequence>
<dbReference type="HOGENOM" id="CLU_1822089_0_0_11"/>
<feature type="compositionally biased region" description="Basic and acidic residues" evidence="1">
    <location>
        <begin position="25"/>
        <end position="49"/>
    </location>
</feature>